<dbReference type="RefSeq" id="WP_113270437.1">
    <property type="nucleotide sequence ID" value="NZ_QNTU01000010.1"/>
</dbReference>
<dbReference type="Gene3D" id="3.90.550.10">
    <property type="entry name" value="Spore Coat Polysaccharide Biosynthesis Protein SpsA, Chain A"/>
    <property type="match status" value="1"/>
</dbReference>
<dbReference type="GO" id="GO:0016758">
    <property type="term" value="F:hexosyltransferase activity"/>
    <property type="evidence" value="ECO:0007669"/>
    <property type="project" value="UniProtKB-ARBA"/>
</dbReference>
<gene>
    <name evidence="2" type="ORF">DQ400_14410</name>
</gene>
<dbReference type="Proteomes" id="UP000252204">
    <property type="component" value="Unassembled WGS sequence"/>
</dbReference>
<accession>A0A365TN32</accession>
<proteinExistence type="predicted"/>
<feature type="domain" description="Glycosyltransferase 2-like" evidence="1">
    <location>
        <begin position="24"/>
        <end position="154"/>
    </location>
</feature>
<dbReference type="InterPro" id="IPR029044">
    <property type="entry name" value="Nucleotide-diphossugar_trans"/>
</dbReference>
<keyword evidence="2" id="KW-0808">Transferase</keyword>
<reference evidence="3" key="1">
    <citation type="submission" date="2018-06" db="EMBL/GenBank/DDBJ databases">
        <title>Whole genome sequencing of four bacterial strains from South Shetland trench revealing bio-synthetic gene clusters.</title>
        <authorList>
            <person name="Abdel-Mageed W.M."/>
            <person name="Lehri B."/>
            <person name="Jarmusch S."/>
            <person name="Miranda K."/>
            <person name="Goodfellow M."/>
            <person name="Jaspars M."/>
            <person name="Karlyshev A.V."/>
        </authorList>
    </citation>
    <scope>NUCLEOTIDE SEQUENCE [LARGE SCALE GENOMIC DNA]</scope>
    <source>
        <strain evidence="3">SST4</strain>
    </source>
</reference>
<keyword evidence="3" id="KW-1185">Reference proteome</keyword>
<dbReference type="AlphaFoldDB" id="A0A365TN32"/>
<dbReference type="Pfam" id="PF00535">
    <property type="entry name" value="Glycos_transf_2"/>
    <property type="match status" value="1"/>
</dbReference>
<sequence length="340" mass="39353">MDELPTEESIVSKWDGDLNHPKVSICCAAYNHQAYIGDALTGFLSQQCDFPFEILIHDDASTDETADIIRQYHARYPNIIKPIYQVENQYSKGNKPSRLNHQRAKGEYLAICEGDDYWIDPNKLSQQFQALEKNQDIDLCFHSAYLLDMTNGEKQAIGKYREGDGVVPIESIIQKKCGQLPTASTFVRREVMSEIRKFREARPYLTVGDIYLHFFGAKRGGAFYIDKPMSVYRAFVPGSWTQTNLTDYKKRLKNISARVSSYNELDKLTEYKYHSAFTKANRQWIMRVLKDYRVPYGPKLNFYRQYAHCLTLNERLTFLPIIAIPGAFSLTKVVRMKENT</sequence>
<dbReference type="SUPFAM" id="SSF53448">
    <property type="entry name" value="Nucleotide-diphospho-sugar transferases"/>
    <property type="match status" value="1"/>
</dbReference>
<dbReference type="OrthoDB" id="255821at2"/>
<dbReference type="PANTHER" id="PTHR22916">
    <property type="entry name" value="GLYCOSYLTRANSFERASE"/>
    <property type="match status" value="1"/>
</dbReference>
<organism evidence="2 3">
    <name type="scientific">Vreelandella sulfidaeris</name>
    <dbReference type="NCBI Taxonomy" id="115553"/>
    <lineage>
        <taxon>Bacteria</taxon>
        <taxon>Pseudomonadati</taxon>
        <taxon>Pseudomonadota</taxon>
        <taxon>Gammaproteobacteria</taxon>
        <taxon>Oceanospirillales</taxon>
        <taxon>Halomonadaceae</taxon>
        <taxon>Vreelandella</taxon>
    </lineage>
</organism>
<name>A0A365TN32_9GAMM</name>
<dbReference type="PANTHER" id="PTHR22916:SF3">
    <property type="entry name" value="UDP-GLCNAC:BETAGAL BETA-1,3-N-ACETYLGLUCOSAMINYLTRANSFERASE-LIKE PROTEIN 1"/>
    <property type="match status" value="1"/>
</dbReference>
<evidence type="ECO:0000313" key="3">
    <source>
        <dbReference type="Proteomes" id="UP000252204"/>
    </source>
</evidence>
<dbReference type="InterPro" id="IPR001173">
    <property type="entry name" value="Glyco_trans_2-like"/>
</dbReference>
<evidence type="ECO:0000259" key="1">
    <source>
        <dbReference type="Pfam" id="PF00535"/>
    </source>
</evidence>
<protein>
    <submittedName>
        <fullName evidence="2">Glycosyl transferase</fullName>
    </submittedName>
</protein>
<dbReference type="EMBL" id="QNTU01000010">
    <property type="protein sequence ID" value="RBI66240.1"/>
    <property type="molecule type" value="Genomic_DNA"/>
</dbReference>
<evidence type="ECO:0000313" key="2">
    <source>
        <dbReference type="EMBL" id="RBI66240.1"/>
    </source>
</evidence>
<comment type="caution">
    <text evidence="2">The sequence shown here is derived from an EMBL/GenBank/DDBJ whole genome shotgun (WGS) entry which is preliminary data.</text>
</comment>